<dbReference type="EMBL" id="JANZXA010000001">
    <property type="protein sequence ID" value="MCT2398492.1"/>
    <property type="molecule type" value="Genomic_DNA"/>
</dbReference>
<dbReference type="Proteomes" id="UP001165583">
    <property type="component" value="Unassembled WGS sequence"/>
</dbReference>
<protein>
    <submittedName>
        <fullName evidence="1">Acyl carrier protein</fullName>
    </submittedName>
</protein>
<dbReference type="RefSeq" id="WP_260043650.1">
    <property type="nucleotide sequence ID" value="NZ_JANZXA010000001.1"/>
</dbReference>
<proteinExistence type="predicted"/>
<dbReference type="Gene3D" id="1.10.1200.10">
    <property type="entry name" value="ACP-like"/>
    <property type="match status" value="1"/>
</dbReference>
<reference evidence="1" key="1">
    <citation type="submission" date="2022-09" db="EMBL/GenBank/DDBJ databases">
        <title>Novosphingobium sp. Nov., a polycyclic aromatic hydrocarbon-degrading bacterium isolated form mangrove sediments in HongKong.</title>
        <authorList>
            <person name="Hu Z."/>
        </authorList>
    </citation>
    <scope>NUCLEOTIDE SEQUENCE</scope>
    <source>
        <strain evidence="1">HK4-1</strain>
    </source>
</reference>
<sequence>MTPPPSPETIDRVTGVIELFTTARRIDPRALLGDDLGFGWLDRMNLGCELDTTFTIAIPDREVSDWDTVEDVARTVDRLLSRERRR</sequence>
<comment type="caution">
    <text evidence="1">The sequence shown here is derived from an EMBL/GenBank/DDBJ whole genome shotgun (WGS) entry which is preliminary data.</text>
</comment>
<evidence type="ECO:0000313" key="2">
    <source>
        <dbReference type="Proteomes" id="UP001165583"/>
    </source>
</evidence>
<organism evidence="1 2">
    <name type="scientific">Novosphingobium mangrovi</name>
    <name type="common">ex Huang et al. 2023</name>
    <dbReference type="NCBI Taxonomy" id="2976432"/>
    <lineage>
        <taxon>Bacteria</taxon>
        <taxon>Pseudomonadati</taxon>
        <taxon>Pseudomonadota</taxon>
        <taxon>Alphaproteobacteria</taxon>
        <taxon>Sphingomonadales</taxon>
        <taxon>Sphingomonadaceae</taxon>
        <taxon>Novosphingobium</taxon>
    </lineage>
</organism>
<accession>A0ABT2I109</accession>
<gene>
    <name evidence="1" type="ORF">NZK81_02920</name>
</gene>
<dbReference type="InterPro" id="IPR036736">
    <property type="entry name" value="ACP-like_sf"/>
</dbReference>
<keyword evidence="2" id="KW-1185">Reference proteome</keyword>
<dbReference type="SUPFAM" id="SSF47336">
    <property type="entry name" value="ACP-like"/>
    <property type="match status" value="1"/>
</dbReference>
<name>A0ABT2I109_9SPHN</name>
<evidence type="ECO:0000313" key="1">
    <source>
        <dbReference type="EMBL" id="MCT2398492.1"/>
    </source>
</evidence>